<dbReference type="AlphaFoldDB" id="A0AAV8RFC4"/>
<proteinExistence type="predicted"/>
<gene>
    <name evidence="2" type="ORF">OPV22_011451</name>
</gene>
<reference evidence="2 3" key="1">
    <citation type="submission" date="2022-12" db="EMBL/GenBank/DDBJ databases">
        <title>Chromosome-scale assembly of the Ensete ventricosum genome.</title>
        <authorList>
            <person name="Dussert Y."/>
            <person name="Stocks J."/>
            <person name="Wendawek A."/>
            <person name="Woldeyes F."/>
            <person name="Nichols R.A."/>
            <person name="Borrell J.S."/>
        </authorList>
    </citation>
    <scope>NUCLEOTIDE SEQUENCE [LARGE SCALE GENOMIC DNA]</scope>
    <source>
        <strain evidence="3">cv. Maze</strain>
        <tissue evidence="2">Seeds</tissue>
    </source>
</reference>
<dbReference type="Proteomes" id="UP001222027">
    <property type="component" value="Unassembled WGS sequence"/>
</dbReference>
<comment type="caution">
    <text evidence="2">The sequence shown here is derived from an EMBL/GenBank/DDBJ whole genome shotgun (WGS) entry which is preliminary data.</text>
</comment>
<organism evidence="2 3">
    <name type="scientific">Ensete ventricosum</name>
    <name type="common">Abyssinian banana</name>
    <name type="synonym">Musa ensete</name>
    <dbReference type="NCBI Taxonomy" id="4639"/>
    <lineage>
        <taxon>Eukaryota</taxon>
        <taxon>Viridiplantae</taxon>
        <taxon>Streptophyta</taxon>
        <taxon>Embryophyta</taxon>
        <taxon>Tracheophyta</taxon>
        <taxon>Spermatophyta</taxon>
        <taxon>Magnoliopsida</taxon>
        <taxon>Liliopsida</taxon>
        <taxon>Zingiberales</taxon>
        <taxon>Musaceae</taxon>
        <taxon>Ensete</taxon>
    </lineage>
</organism>
<sequence length="157" mass="17887">MSGREPKGKKASDTEVISWKQKKDLADMEETAVGKQLEELTAWTAMIEAMSDDEQLKHYVLNRPERLRSVKTGKNAPGKKVHSHSDQALQRSNVRIRGLWPRSGNITKKTMMKHLYRSYVYMQQEEGEDVGWSPPSPATNPVKHHIPTEVPSPRGRN</sequence>
<evidence type="ECO:0000313" key="2">
    <source>
        <dbReference type="EMBL" id="KAJ8500899.1"/>
    </source>
</evidence>
<name>A0AAV8RFC4_ENSVE</name>
<evidence type="ECO:0000256" key="1">
    <source>
        <dbReference type="SAM" id="MobiDB-lite"/>
    </source>
</evidence>
<feature type="region of interest" description="Disordered" evidence="1">
    <location>
        <begin position="126"/>
        <end position="157"/>
    </location>
</feature>
<keyword evidence="3" id="KW-1185">Reference proteome</keyword>
<feature type="region of interest" description="Disordered" evidence="1">
    <location>
        <begin position="67"/>
        <end position="96"/>
    </location>
</feature>
<protein>
    <submittedName>
        <fullName evidence="2">Uncharacterized protein</fullName>
    </submittedName>
</protein>
<accession>A0AAV8RFC4</accession>
<dbReference type="EMBL" id="JAQQAF010000003">
    <property type="protein sequence ID" value="KAJ8500899.1"/>
    <property type="molecule type" value="Genomic_DNA"/>
</dbReference>
<evidence type="ECO:0000313" key="3">
    <source>
        <dbReference type="Proteomes" id="UP001222027"/>
    </source>
</evidence>